<dbReference type="EMBL" id="CANTFL010001353">
    <property type="protein sequence ID" value="CAI5737977.1"/>
    <property type="molecule type" value="Genomic_DNA"/>
</dbReference>
<evidence type="ECO:0008006" key="3">
    <source>
        <dbReference type="Google" id="ProtNLM"/>
    </source>
</evidence>
<keyword evidence="2" id="KW-1185">Reference proteome</keyword>
<dbReference type="AlphaFoldDB" id="A0AAV0UM16"/>
<evidence type="ECO:0000313" key="1">
    <source>
        <dbReference type="EMBL" id="CAI5737977.1"/>
    </source>
</evidence>
<protein>
    <recommendedName>
        <fullName evidence="3">FLZ-type domain-containing protein</fullName>
    </recommendedName>
</protein>
<sequence>MSCSTASCTSTCIVDDDDGQKRSFYARAWRFLQRRMQLGPRACSCPVDMKSPATVKTAEDAVATSNWQRDPVWRKLDAYEEGSRDIVDATPTFAGPRSKFWTQAQCKAAQITCRNCGLLFFRPLSGALDAGAFCDRDCQSSYEYRRCLQEAVNEFDEDRGPVNWTQSSELYVAKAGGPCR</sequence>
<organism evidence="1 2">
    <name type="scientific">Hyaloperonospora brassicae</name>
    <name type="common">Brassica downy mildew</name>
    <name type="synonym">Peronospora brassicae</name>
    <dbReference type="NCBI Taxonomy" id="162125"/>
    <lineage>
        <taxon>Eukaryota</taxon>
        <taxon>Sar</taxon>
        <taxon>Stramenopiles</taxon>
        <taxon>Oomycota</taxon>
        <taxon>Peronosporomycetes</taxon>
        <taxon>Peronosporales</taxon>
        <taxon>Peronosporaceae</taxon>
        <taxon>Hyaloperonospora</taxon>
    </lineage>
</organism>
<reference evidence="1" key="1">
    <citation type="submission" date="2022-12" db="EMBL/GenBank/DDBJ databases">
        <authorList>
            <person name="Webb A."/>
        </authorList>
    </citation>
    <scope>NUCLEOTIDE SEQUENCE</scope>
    <source>
        <strain evidence="1">Hp1</strain>
    </source>
</reference>
<evidence type="ECO:0000313" key="2">
    <source>
        <dbReference type="Proteomes" id="UP001162031"/>
    </source>
</evidence>
<gene>
    <name evidence="1" type="ORF">HBR001_LOCUS7333</name>
</gene>
<name>A0AAV0UM16_HYABA</name>
<proteinExistence type="predicted"/>
<comment type="caution">
    <text evidence="1">The sequence shown here is derived from an EMBL/GenBank/DDBJ whole genome shotgun (WGS) entry which is preliminary data.</text>
</comment>
<dbReference type="Proteomes" id="UP001162031">
    <property type="component" value="Unassembled WGS sequence"/>
</dbReference>
<accession>A0AAV0UM16</accession>